<dbReference type="InterPro" id="IPR041522">
    <property type="entry name" value="CdaR_GGDEF"/>
</dbReference>
<dbReference type="InterPro" id="IPR051448">
    <property type="entry name" value="CdaR-like_regulators"/>
</dbReference>
<dbReference type="InterPro" id="IPR025736">
    <property type="entry name" value="PucR_C-HTH_dom"/>
</dbReference>
<dbReference type="PANTHER" id="PTHR33744:SF7">
    <property type="entry name" value="PUCR FAMILY TRANSCRIPTIONAL REGULATOR"/>
    <property type="match status" value="1"/>
</dbReference>
<dbReference type="Gene3D" id="1.10.10.2840">
    <property type="entry name" value="PucR C-terminal helix-turn-helix domain"/>
    <property type="match status" value="1"/>
</dbReference>
<dbReference type="Pfam" id="PF13556">
    <property type="entry name" value="HTH_30"/>
    <property type="match status" value="1"/>
</dbReference>
<dbReference type="eggNOG" id="COG2508">
    <property type="taxonomic scope" value="Bacteria"/>
</dbReference>
<evidence type="ECO:0000256" key="1">
    <source>
        <dbReference type="ARBA" id="ARBA00006754"/>
    </source>
</evidence>
<dbReference type="AlphaFoldDB" id="C7N2C1"/>
<protein>
    <recommendedName>
        <fullName evidence="6">PucR C-terminal helix-turn-helix domain-containing protein</fullName>
    </recommendedName>
</protein>
<dbReference type="InterPro" id="IPR042070">
    <property type="entry name" value="PucR_C-HTH_sf"/>
</dbReference>
<dbReference type="Proteomes" id="UP000002026">
    <property type="component" value="Chromosome"/>
</dbReference>
<feature type="domain" description="PucR C-terminal helix-turn-helix" evidence="2">
    <location>
        <begin position="371"/>
        <end position="428"/>
    </location>
</feature>
<comment type="similarity">
    <text evidence="1">Belongs to the CdaR family.</text>
</comment>
<proteinExistence type="inferred from homology"/>
<evidence type="ECO:0000259" key="3">
    <source>
        <dbReference type="Pfam" id="PF17853"/>
    </source>
</evidence>
<dbReference type="EMBL" id="CP001684">
    <property type="protein sequence ID" value="ACV21427.1"/>
    <property type="molecule type" value="Genomic_DNA"/>
</dbReference>
<reference evidence="4 5" key="1">
    <citation type="journal article" date="2009" name="Stand. Genomic Sci.">
        <title>Complete genome sequence of Slackia heliotrinireducens type strain (RHS 1).</title>
        <authorList>
            <person name="Pukall R."/>
            <person name="Lapidus A."/>
            <person name="Nolan M."/>
            <person name="Copeland A."/>
            <person name="Glavina Del Rio T."/>
            <person name="Lucas S."/>
            <person name="Chen F."/>
            <person name="Tice H."/>
            <person name="Cheng J.F."/>
            <person name="Chertkov O."/>
            <person name="Bruce D."/>
            <person name="Goodwin L."/>
            <person name="Kuske C."/>
            <person name="Brettin T."/>
            <person name="Detter J.C."/>
            <person name="Han C."/>
            <person name="Pitluck S."/>
            <person name="Pati A."/>
            <person name="Mavrommatis K."/>
            <person name="Ivanova N."/>
            <person name="Ovchinnikova G."/>
            <person name="Chen A."/>
            <person name="Palaniappan K."/>
            <person name="Schneider S."/>
            <person name="Rohde M."/>
            <person name="Chain P."/>
            <person name="D'haeseleer P."/>
            <person name="Goker M."/>
            <person name="Bristow J."/>
            <person name="Eisen J.A."/>
            <person name="Markowitz V."/>
            <person name="Kyrpides N.C."/>
            <person name="Klenk H.P."/>
            <person name="Hugenholtz P."/>
        </authorList>
    </citation>
    <scope>NUCLEOTIDE SEQUENCE [LARGE SCALE GENOMIC DNA]</scope>
    <source>
        <strain evidence="5">ATCC 29202 / DSM 20476 / NCTC 11029 / RHS 1</strain>
    </source>
</reference>
<dbReference type="Pfam" id="PF17853">
    <property type="entry name" value="GGDEF_2"/>
    <property type="match status" value="1"/>
</dbReference>
<accession>C7N2C1</accession>
<sequence length="435" mass="49065">MPKGCSYAVVGADASCSDVLQEIADLFFRLNAWEIDVSSMLLEGQSLQDVFDKTQKLLGNPVYFHDAYYNILAFSEGDQDDSIKNVYEFLRRGKMGASEIDELASSEGYKLTFDSHGIQYMKKTGVFPDIYDYLYMNVRYHNRIVGRLIVDGASRTLTYVDRAVAGRLGQFVEAFYKGQYRGRGSSPDALIVNILGLLEGRNVDSGAVEKRLRDRGWDFKRHMICLVIEFGSNDRFQQLGGTVEGILEGLYDRAFSLHYDGRLVVVVNCDEGCFEGGSFDGRLLKQVKGFNFNMGICMPFFQLYSLRSCYEQALFALERGKAAGCGVACFKDYVLEYMMSAITDKCSLRTICPPGLAKLAEHDAFSKTDYVGTLKVYLENDCSPSRSCKALFVHRSTFQYRIDKINEITKAEYEDPKTKVAYLMALNIMDQDSIV</sequence>
<evidence type="ECO:0008006" key="6">
    <source>
        <dbReference type="Google" id="ProtNLM"/>
    </source>
</evidence>
<evidence type="ECO:0000313" key="5">
    <source>
        <dbReference type="Proteomes" id="UP000002026"/>
    </source>
</evidence>
<dbReference type="STRING" id="471855.Shel_03650"/>
<evidence type="ECO:0000313" key="4">
    <source>
        <dbReference type="EMBL" id="ACV21427.1"/>
    </source>
</evidence>
<dbReference type="HOGENOM" id="CLU_035898_1_0_11"/>
<evidence type="ECO:0000259" key="2">
    <source>
        <dbReference type="Pfam" id="PF13556"/>
    </source>
</evidence>
<feature type="domain" description="CdaR GGDEF-like" evidence="3">
    <location>
        <begin position="200"/>
        <end position="318"/>
    </location>
</feature>
<keyword evidence="5" id="KW-1185">Reference proteome</keyword>
<name>C7N2C1_SLAHD</name>
<dbReference type="PANTHER" id="PTHR33744">
    <property type="entry name" value="CARBOHYDRATE DIACID REGULATOR"/>
    <property type="match status" value="1"/>
</dbReference>
<organism evidence="4 5">
    <name type="scientific">Slackia heliotrinireducens (strain ATCC 29202 / DSM 20476 / NCTC 11029 / RHS 1)</name>
    <name type="common">Peptococcus heliotrinreducens</name>
    <dbReference type="NCBI Taxonomy" id="471855"/>
    <lineage>
        <taxon>Bacteria</taxon>
        <taxon>Bacillati</taxon>
        <taxon>Actinomycetota</taxon>
        <taxon>Coriobacteriia</taxon>
        <taxon>Eggerthellales</taxon>
        <taxon>Eggerthellaceae</taxon>
        <taxon>Slackia</taxon>
    </lineage>
</organism>
<gene>
    <name evidence="4" type="ordered locus">Shel_03650</name>
</gene>
<dbReference type="KEGG" id="shi:Shel_03650"/>